<dbReference type="Proteomes" id="UP001597343">
    <property type="component" value="Unassembled WGS sequence"/>
</dbReference>
<evidence type="ECO:0000256" key="1">
    <source>
        <dbReference type="ARBA" id="ARBA00004141"/>
    </source>
</evidence>
<gene>
    <name evidence="7" type="ORF">ACFSOY_19915</name>
</gene>
<sequence length="241" mass="26455">MLADSFVTDLLKLILINVVLSCDNALLIALVCRNLPPQVQKKAYWWGSIGTVVLKVGLTFVAAKLLLIPYLQAAGGLMLGYIAVGLLRQGEDRPVMQQQSHLWKAVQTIMIADLVMSIDNTVAVAAIAGGDLLLISIGFVISVPLILFGADVVTKLMERIPSLISLSAAFLGYAAWEMVRKDRAVGPMLTEHLATLEVLIPWLIVASLLLYGRKQAARVVTVPFFKSGHHRKRHVRPDRER</sequence>
<dbReference type="PANTHER" id="PTHR30238">
    <property type="entry name" value="MEMBRANE BOUND PREDICTED REDOX MODULATOR"/>
    <property type="match status" value="1"/>
</dbReference>
<evidence type="ECO:0000256" key="6">
    <source>
        <dbReference type="SAM" id="Phobius"/>
    </source>
</evidence>
<reference evidence="8" key="1">
    <citation type="journal article" date="2019" name="Int. J. Syst. Evol. Microbiol.">
        <title>The Global Catalogue of Microorganisms (GCM) 10K type strain sequencing project: providing services to taxonomists for standard genome sequencing and annotation.</title>
        <authorList>
            <consortium name="The Broad Institute Genomics Platform"/>
            <consortium name="The Broad Institute Genome Sequencing Center for Infectious Disease"/>
            <person name="Wu L."/>
            <person name="Ma J."/>
        </authorList>
    </citation>
    <scope>NUCLEOTIDE SEQUENCE [LARGE SCALE GENOMIC DNA]</scope>
    <source>
        <strain evidence="8">CGMCC 1.13574</strain>
    </source>
</reference>
<name>A0ABW5A1T8_9BACL</name>
<feature type="transmembrane region" description="Helical" evidence="6">
    <location>
        <begin position="12"/>
        <end position="31"/>
    </location>
</feature>
<evidence type="ECO:0000256" key="4">
    <source>
        <dbReference type="ARBA" id="ARBA00022989"/>
    </source>
</evidence>
<comment type="caution">
    <text evidence="7">The sequence shown here is derived from an EMBL/GenBank/DDBJ whole genome shotgun (WGS) entry which is preliminary data.</text>
</comment>
<proteinExistence type="inferred from homology"/>
<dbReference type="Pfam" id="PF03741">
    <property type="entry name" value="TerC"/>
    <property type="match status" value="1"/>
</dbReference>
<accession>A0ABW5A1T8</accession>
<evidence type="ECO:0000256" key="3">
    <source>
        <dbReference type="ARBA" id="ARBA00022692"/>
    </source>
</evidence>
<keyword evidence="3 6" id="KW-0812">Transmembrane</keyword>
<feature type="transmembrane region" description="Helical" evidence="6">
    <location>
        <begin position="43"/>
        <end position="63"/>
    </location>
</feature>
<evidence type="ECO:0000313" key="7">
    <source>
        <dbReference type="EMBL" id="MFD2172217.1"/>
    </source>
</evidence>
<organism evidence="7 8">
    <name type="scientific">Tumebacillus lipolyticus</name>
    <dbReference type="NCBI Taxonomy" id="1280370"/>
    <lineage>
        <taxon>Bacteria</taxon>
        <taxon>Bacillati</taxon>
        <taxon>Bacillota</taxon>
        <taxon>Bacilli</taxon>
        <taxon>Bacillales</taxon>
        <taxon>Alicyclobacillaceae</taxon>
        <taxon>Tumebacillus</taxon>
    </lineage>
</organism>
<evidence type="ECO:0000313" key="8">
    <source>
        <dbReference type="Proteomes" id="UP001597343"/>
    </source>
</evidence>
<evidence type="ECO:0000256" key="2">
    <source>
        <dbReference type="ARBA" id="ARBA00007511"/>
    </source>
</evidence>
<dbReference type="InterPro" id="IPR005496">
    <property type="entry name" value="Integral_membrane_TerC"/>
</dbReference>
<protein>
    <submittedName>
        <fullName evidence="7">TerC family protein</fullName>
    </submittedName>
</protein>
<feature type="transmembrane region" description="Helical" evidence="6">
    <location>
        <begin position="133"/>
        <end position="153"/>
    </location>
</feature>
<dbReference type="EMBL" id="JBHUIO010000019">
    <property type="protein sequence ID" value="MFD2172217.1"/>
    <property type="molecule type" value="Genomic_DNA"/>
</dbReference>
<feature type="transmembrane region" description="Helical" evidence="6">
    <location>
        <begin position="192"/>
        <end position="211"/>
    </location>
</feature>
<evidence type="ECO:0000256" key="5">
    <source>
        <dbReference type="ARBA" id="ARBA00023136"/>
    </source>
</evidence>
<feature type="transmembrane region" description="Helical" evidence="6">
    <location>
        <begin position="108"/>
        <end position="127"/>
    </location>
</feature>
<comment type="similarity">
    <text evidence="2">Belongs to the TerC family.</text>
</comment>
<feature type="transmembrane region" description="Helical" evidence="6">
    <location>
        <begin position="69"/>
        <end position="87"/>
    </location>
</feature>
<keyword evidence="4 6" id="KW-1133">Transmembrane helix</keyword>
<keyword evidence="5 6" id="KW-0472">Membrane</keyword>
<dbReference type="InterPro" id="IPR022301">
    <property type="entry name" value="Integral_membrane_YjbE"/>
</dbReference>
<dbReference type="NCBIfam" id="TIGR03717">
    <property type="entry name" value="R_switched_YjbE"/>
    <property type="match status" value="1"/>
</dbReference>
<comment type="subcellular location">
    <subcellularLocation>
        <location evidence="1">Membrane</location>
        <topology evidence="1">Multi-pass membrane protein</topology>
    </subcellularLocation>
</comment>
<keyword evidence="8" id="KW-1185">Reference proteome</keyword>
<feature type="transmembrane region" description="Helical" evidence="6">
    <location>
        <begin position="160"/>
        <end position="176"/>
    </location>
</feature>
<dbReference type="PANTHER" id="PTHR30238:SF4">
    <property type="entry name" value="SLL1022 PROTEIN"/>
    <property type="match status" value="1"/>
</dbReference>